<keyword evidence="4" id="KW-0540">Nuclease</keyword>
<reference evidence="9" key="1">
    <citation type="submission" date="2020-06" db="EMBL/GenBank/DDBJ databases">
        <authorList>
            <person name="Li T."/>
            <person name="Hu X."/>
            <person name="Zhang T."/>
            <person name="Song X."/>
            <person name="Zhang H."/>
            <person name="Dai N."/>
            <person name="Sheng W."/>
            <person name="Hou X."/>
            <person name="Wei L."/>
        </authorList>
    </citation>
    <scope>NUCLEOTIDE SEQUENCE</scope>
    <source>
        <strain evidence="9">KEN1</strain>
        <tissue evidence="9">Leaf</tissue>
    </source>
</reference>
<dbReference type="InterPro" id="IPR027806">
    <property type="entry name" value="HARBI1_dom"/>
</dbReference>
<keyword evidence="7" id="KW-0539">Nucleus</keyword>
<comment type="similarity">
    <text evidence="3">Belongs to the HARBI1 family.</text>
</comment>
<accession>A0AAW2U043</accession>
<evidence type="ECO:0000313" key="9">
    <source>
        <dbReference type="EMBL" id="KAL0410585.1"/>
    </source>
</evidence>
<dbReference type="GO" id="GO:0005634">
    <property type="term" value="C:nucleus"/>
    <property type="evidence" value="ECO:0007669"/>
    <property type="project" value="UniProtKB-SubCell"/>
</dbReference>
<gene>
    <name evidence="9" type="ORF">Slati_3648200</name>
</gene>
<evidence type="ECO:0000256" key="1">
    <source>
        <dbReference type="ARBA" id="ARBA00001968"/>
    </source>
</evidence>
<dbReference type="AlphaFoldDB" id="A0AAW2U043"/>
<dbReference type="GO" id="GO:0046872">
    <property type="term" value="F:metal ion binding"/>
    <property type="evidence" value="ECO:0007669"/>
    <property type="project" value="UniProtKB-KW"/>
</dbReference>
<evidence type="ECO:0000256" key="4">
    <source>
        <dbReference type="ARBA" id="ARBA00022722"/>
    </source>
</evidence>
<protein>
    <recommendedName>
        <fullName evidence="8">DDE Tnp4 domain-containing protein</fullName>
    </recommendedName>
</protein>
<dbReference type="GO" id="GO:0016787">
    <property type="term" value="F:hydrolase activity"/>
    <property type="evidence" value="ECO:0007669"/>
    <property type="project" value="UniProtKB-KW"/>
</dbReference>
<organism evidence="9">
    <name type="scientific">Sesamum latifolium</name>
    <dbReference type="NCBI Taxonomy" id="2727402"/>
    <lineage>
        <taxon>Eukaryota</taxon>
        <taxon>Viridiplantae</taxon>
        <taxon>Streptophyta</taxon>
        <taxon>Embryophyta</taxon>
        <taxon>Tracheophyta</taxon>
        <taxon>Spermatophyta</taxon>
        <taxon>Magnoliopsida</taxon>
        <taxon>eudicotyledons</taxon>
        <taxon>Gunneridae</taxon>
        <taxon>Pentapetalae</taxon>
        <taxon>asterids</taxon>
        <taxon>lamiids</taxon>
        <taxon>Lamiales</taxon>
        <taxon>Pedaliaceae</taxon>
        <taxon>Sesamum</taxon>
    </lineage>
</organism>
<keyword evidence="6" id="KW-0378">Hydrolase</keyword>
<evidence type="ECO:0000256" key="5">
    <source>
        <dbReference type="ARBA" id="ARBA00022723"/>
    </source>
</evidence>
<comment type="caution">
    <text evidence="9">The sequence shown here is derived from an EMBL/GenBank/DDBJ whole genome shotgun (WGS) entry which is preliminary data.</text>
</comment>
<evidence type="ECO:0000256" key="6">
    <source>
        <dbReference type="ARBA" id="ARBA00022801"/>
    </source>
</evidence>
<feature type="domain" description="DDE Tnp4" evidence="8">
    <location>
        <begin position="93"/>
        <end position="240"/>
    </location>
</feature>
<keyword evidence="5" id="KW-0479">Metal-binding</keyword>
<reference evidence="9" key="2">
    <citation type="journal article" date="2024" name="Plant">
        <title>Genomic evolution and insights into agronomic trait innovations of Sesamum species.</title>
        <authorList>
            <person name="Miao H."/>
            <person name="Wang L."/>
            <person name="Qu L."/>
            <person name="Liu H."/>
            <person name="Sun Y."/>
            <person name="Le M."/>
            <person name="Wang Q."/>
            <person name="Wei S."/>
            <person name="Zheng Y."/>
            <person name="Lin W."/>
            <person name="Duan Y."/>
            <person name="Cao H."/>
            <person name="Xiong S."/>
            <person name="Wang X."/>
            <person name="Wei L."/>
            <person name="Li C."/>
            <person name="Ma Q."/>
            <person name="Ju M."/>
            <person name="Zhao R."/>
            <person name="Li G."/>
            <person name="Mu C."/>
            <person name="Tian Q."/>
            <person name="Mei H."/>
            <person name="Zhang T."/>
            <person name="Gao T."/>
            <person name="Zhang H."/>
        </authorList>
    </citation>
    <scope>NUCLEOTIDE SEQUENCE</scope>
    <source>
        <strain evidence="9">KEN1</strain>
    </source>
</reference>
<evidence type="ECO:0000259" key="8">
    <source>
        <dbReference type="Pfam" id="PF13359"/>
    </source>
</evidence>
<comment type="subcellular location">
    <subcellularLocation>
        <location evidence="2">Nucleus</location>
    </subcellularLocation>
</comment>
<evidence type="ECO:0000256" key="3">
    <source>
        <dbReference type="ARBA" id="ARBA00006958"/>
    </source>
</evidence>
<comment type="cofactor">
    <cofactor evidence="1">
        <name>a divalent metal cation</name>
        <dbReference type="ChEBI" id="CHEBI:60240"/>
    </cofactor>
</comment>
<evidence type="ECO:0000256" key="2">
    <source>
        <dbReference type="ARBA" id="ARBA00004123"/>
    </source>
</evidence>
<dbReference type="GO" id="GO:0004518">
    <property type="term" value="F:nuclease activity"/>
    <property type="evidence" value="ECO:0007669"/>
    <property type="project" value="UniProtKB-KW"/>
</dbReference>
<dbReference type="PANTHER" id="PTHR22930">
    <property type="match status" value="1"/>
</dbReference>
<dbReference type="EMBL" id="JACGWN010000013">
    <property type="protein sequence ID" value="KAL0410585.1"/>
    <property type="molecule type" value="Genomic_DNA"/>
</dbReference>
<dbReference type="Pfam" id="PF13359">
    <property type="entry name" value="DDE_Tnp_4"/>
    <property type="match status" value="1"/>
</dbReference>
<sequence>MLRSLFRQRETDIEEELRYRDGVDDGVKHICWKGCDLKKLEVYVAIQDFLIDAFRMLIKHFHRVLNAVWRLHPLLLAKPTPVPPNSTCSRWKWFEKKSQGSLGALDGAYINVRRMRFIYVLAGWEGSAADSRVLRDAITRPTGIKIPRGNYYLVDNGYSNGEGFLSPYRGVRYHLKEWESGNNTPQNHDEFFNMKHASTRNVIERTFGLLKARWAILRSPSFYDIDDQNRIIIACCLLHNFIRQEMAVDPIETMVNESMTLGEADNTEYIGSVETNSVWAAWRDEIAKSMYTEWRGHP</sequence>
<proteinExistence type="inferred from homology"/>
<evidence type="ECO:0000256" key="7">
    <source>
        <dbReference type="ARBA" id="ARBA00023242"/>
    </source>
</evidence>
<name>A0AAW2U043_9LAMI</name>
<dbReference type="InterPro" id="IPR045249">
    <property type="entry name" value="HARBI1-like"/>
</dbReference>
<dbReference type="PANTHER" id="PTHR22930:SF293">
    <property type="entry name" value="PROTEIN ALP1-LIKE"/>
    <property type="match status" value="1"/>
</dbReference>